<comment type="caution">
    <text evidence="1">The sequence shown here is derived from an EMBL/GenBank/DDBJ whole genome shotgun (WGS) entry which is preliminary data.</text>
</comment>
<reference evidence="2" key="1">
    <citation type="journal article" date="2019" name="Int. J. Syst. Evol. Microbiol.">
        <title>The Global Catalogue of Microorganisms (GCM) 10K type strain sequencing project: providing services to taxonomists for standard genome sequencing and annotation.</title>
        <authorList>
            <consortium name="The Broad Institute Genomics Platform"/>
            <consortium name="The Broad Institute Genome Sequencing Center for Infectious Disease"/>
            <person name="Wu L."/>
            <person name="Ma J."/>
        </authorList>
    </citation>
    <scope>NUCLEOTIDE SEQUENCE [LARGE SCALE GENOMIC DNA]</scope>
    <source>
        <strain evidence="2">ZS-35-S2</strain>
    </source>
</reference>
<organism evidence="1 2">
    <name type="scientific">Plantactinospora solaniradicis</name>
    <dbReference type="NCBI Taxonomy" id="1723736"/>
    <lineage>
        <taxon>Bacteria</taxon>
        <taxon>Bacillati</taxon>
        <taxon>Actinomycetota</taxon>
        <taxon>Actinomycetes</taxon>
        <taxon>Micromonosporales</taxon>
        <taxon>Micromonosporaceae</taxon>
        <taxon>Plantactinospora</taxon>
    </lineage>
</organism>
<dbReference type="SUPFAM" id="SSF55486">
    <property type="entry name" value="Metalloproteases ('zincins'), catalytic domain"/>
    <property type="match status" value="1"/>
</dbReference>
<dbReference type="Proteomes" id="UP001596203">
    <property type="component" value="Unassembled WGS sequence"/>
</dbReference>
<keyword evidence="2" id="KW-1185">Reference proteome</keyword>
<name>A0ABW1K224_9ACTN</name>
<dbReference type="EMBL" id="JBHSPR010000007">
    <property type="protein sequence ID" value="MFC6015801.1"/>
    <property type="molecule type" value="Genomic_DNA"/>
</dbReference>
<protein>
    <submittedName>
        <fullName evidence="1">Uncharacterized protein</fullName>
    </submittedName>
</protein>
<dbReference type="InterPro" id="IPR024079">
    <property type="entry name" value="MetalloPept_cat_dom_sf"/>
</dbReference>
<dbReference type="Gene3D" id="3.40.390.10">
    <property type="entry name" value="Collagenase (Catalytic Domain)"/>
    <property type="match status" value="1"/>
</dbReference>
<accession>A0ABW1K224</accession>
<gene>
    <name evidence="1" type="ORF">ACFP2T_06310</name>
</gene>
<dbReference type="RefSeq" id="WP_377418359.1">
    <property type="nucleotide sequence ID" value="NZ_JBHSPR010000007.1"/>
</dbReference>
<proteinExistence type="predicted"/>
<evidence type="ECO:0000313" key="2">
    <source>
        <dbReference type="Proteomes" id="UP001596203"/>
    </source>
</evidence>
<evidence type="ECO:0000313" key="1">
    <source>
        <dbReference type="EMBL" id="MFC6015801.1"/>
    </source>
</evidence>
<sequence length="238" mass="25968">MTTTEPKRSRARWRGWRISMAMGVVLATVVTATTVVPPAASAAPPTGTVRVFWLRPADVPHDQRYPDGIANVVREAQRYYRQELGRTFRLNDPVVEVVTGDQARAWYENTPACGAKYWWTVCNMQAELRRKFGLGAPDSRWINVGEISAEGQGAGGGGGNGWVILSGHDADGAAGLGGNMNRWYGGMVHELGHALGLPDSSYTDGTPMSASFYNYPNTHFSQAQKDRILSGRYGSFLS</sequence>